<reference evidence="4" key="1">
    <citation type="submission" date="2018-07" db="EMBL/GenBank/DDBJ databases">
        <authorList>
            <consortium name="Genoscope - CEA"/>
            <person name="William W."/>
        </authorList>
    </citation>
    <scope>NUCLEOTIDE SEQUENCE</scope>
    <source>
        <strain evidence="4">IK1</strain>
    </source>
</reference>
<accession>A0A653AB25</accession>
<dbReference type="Gene3D" id="3.40.1670.10">
    <property type="entry name" value="UbiD C-terminal domain-like"/>
    <property type="match status" value="1"/>
</dbReference>
<dbReference type="GO" id="GO:0016831">
    <property type="term" value="F:carboxy-lyase activity"/>
    <property type="evidence" value="ECO:0007669"/>
    <property type="project" value="InterPro"/>
</dbReference>
<sequence length="483" mass="53567">MINDMRDFLELLDGRGELVRVSKPVEDGHEIFNVLWHLSELGGGPAVVFENVMGGDIPVVGNLFGTLDRFAMACGFEPGQSIDKYRDLFLEKLDPAGWKKPVEVSVGACQEVVLTGDEVDLGKLPIMQWHPDDGGPYITMPLVIAEDPKWGVNTSIYRMMVHNRNETGLMCNIFQDQGKYLANARKRGLEEMPCAVAIGLDPAVYAAAVTKIPLQASELDFASALRGGRPLEMVKAKTIDLMVPAQAEIVLEGHVSTIETRPEGPYGEWMGFFEEEMVLPVFKVKAITHRKDPLFLTTIEGPEMGDAEIVRMIPQIASFSQQAKSRVSGLVDAWVPPSSRNYMAVLSIKKYHPGWGKTAVYQAFGIPFVAASVNFVVIVDDDIDVRDPDQIIWALSTRVDPVHDVIIAPPTGGYVLNPAASQRERQFAETKATDIVMVSKIGIDATIKTPAEGRERPAARVVRPRREMYERVLDQWKNYGFEK</sequence>
<dbReference type="NCBIfam" id="TIGR00148">
    <property type="entry name" value="UbiD family decarboxylase"/>
    <property type="match status" value="1"/>
</dbReference>
<dbReference type="PANTHER" id="PTHR30108:SF17">
    <property type="entry name" value="FERULIC ACID DECARBOXYLASE 1"/>
    <property type="match status" value="1"/>
</dbReference>
<name>A0A653AB25_UNCDX</name>
<gene>
    <name evidence="4" type="ORF">TRIP_B350062</name>
</gene>
<evidence type="ECO:0000259" key="1">
    <source>
        <dbReference type="Pfam" id="PF01977"/>
    </source>
</evidence>
<dbReference type="EMBL" id="UPXX01000029">
    <property type="protein sequence ID" value="VBB44882.1"/>
    <property type="molecule type" value="Genomic_DNA"/>
</dbReference>
<dbReference type="GO" id="GO:0033494">
    <property type="term" value="P:ferulate metabolic process"/>
    <property type="evidence" value="ECO:0007669"/>
    <property type="project" value="TreeGrafter"/>
</dbReference>
<feature type="domain" description="3-octaprenyl-4-hydroxybenzoate carboxy-lyase-like C-terminal" evidence="3">
    <location>
        <begin position="320"/>
        <end position="445"/>
    </location>
</feature>
<evidence type="ECO:0000259" key="2">
    <source>
        <dbReference type="Pfam" id="PF20695"/>
    </source>
</evidence>
<dbReference type="GO" id="GO:0005737">
    <property type="term" value="C:cytoplasm"/>
    <property type="evidence" value="ECO:0007669"/>
    <property type="project" value="TreeGrafter"/>
</dbReference>
<evidence type="ECO:0000313" key="4">
    <source>
        <dbReference type="EMBL" id="VBB44882.1"/>
    </source>
</evidence>
<dbReference type="InterPro" id="IPR002830">
    <property type="entry name" value="UbiD"/>
</dbReference>
<evidence type="ECO:0000259" key="3">
    <source>
        <dbReference type="Pfam" id="PF20696"/>
    </source>
</evidence>
<dbReference type="GO" id="GO:0046281">
    <property type="term" value="P:cinnamic acid catabolic process"/>
    <property type="evidence" value="ECO:0007669"/>
    <property type="project" value="TreeGrafter"/>
</dbReference>
<proteinExistence type="predicted"/>
<dbReference type="InterPro" id="IPR049383">
    <property type="entry name" value="UbiD-like_N"/>
</dbReference>
<dbReference type="Pfam" id="PF20695">
    <property type="entry name" value="UbiD_N"/>
    <property type="match status" value="1"/>
</dbReference>
<dbReference type="Pfam" id="PF01977">
    <property type="entry name" value="UbiD"/>
    <property type="match status" value="1"/>
</dbReference>
<dbReference type="InterPro" id="IPR048304">
    <property type="entry name" value="UbiD_Rift_dom"/>
</dbReference>
<feature type="domain" description="3-octaprenyl-4-hydroxybenzoate carboxy-lyase-like Rift-related" evidence="1">
    <location>
        <begin position="104"/>
        <end position="301"/>
    </location>
</feature>
<dbReference type="InterPro" id="IPR049381">
    <property type="entry name" value="UbiD-like_C"/>
</dbReference>
<dbReference type="SUPFAM" id="SSF50475">
    <property type="entry name" value="FMN-binding split barrel"/>
    <property type="match status" value="1"/>
</dbReference>
<organism evidence="4">
    <name type="scientific">Uncultured Desulfatiglans sp</name>
    <dbReference type="NCBI Taxonomy" id="1748965"/>
    <lineage>
        <taxon>Bacteria</taxon>
        <taxon>Pseudomonadati</taxon>
        <taxon>Thermodesulfobacteriota</taxon>
        <taxon>Desulfobacteria</taxon>
        <taxon>Desulfatiglandales</taxon>
        <taxon>Desulfatiglandaceae</taxon>
        <taxon>Desulfatiglans</taxon>
        <taxon>environmental samples</taxon>
    </lineage>
</organism>
<dbReference type="Pfam" id="PF20696">
    <property type="entry name" value="UbiD_C"/>
    <property type="match status" value="1"/>
</dbReference>
<feature type="domain" description="3-octaprenyl-4-hydroxybenzoate carboxy-lyase-like N-terminal" evidence="2">
    <location>
        <begin position="9"/>
        <end position="87"/>
    </location>
</feature>
<protein>
    <submittedName>
        <fullName evidence="4">UbiD-like carboxylase (Modular protein)</fullName>
    </submittedName>
</protein>
<dbReference type="PANTHER" id="PTHR30108">
    <property type="entry name" value="3-OCTAPRENYL-4-HYDROXYBENZOATE CARBOXY-LYASE-RELATED"/>
    <property type="match status" value="1"/>
</dbReference>
<dbReference type="AlphaFoldDB" id="A0A653AB25"/>
<dbReference type="SUPFAM" id="SSF143968">
    <property type="entry name" value="UbiD C-terminal domain-like"/>
    <property type="match status" value="1"/>
</dbReference>